<feature type="domain" description="UspA" evidence="2">
    <location>
        <begin position="81"/>
        <end position="240"/>
    </location>
</feature>
<feature type="domain" description="UspA" evidence="2">
    <location>
        <begin position="287"/>
        <end position="440"/>
    </location>
</feature>
<gene>
    <name evidence="3" type="ORF">CHLNCDRAFT_58746</name>
</gene>
<evidence type="ECO:0000313" key="4">
    <source>
        <dbReference type="Proteomes" id="UP000008141"/>
    </source>
</evidence>
<dbReference type="OrthoDB" id="512652at2759"/>
<organism evidence="4">
    <name type="scientific">Chlorella variabilis</name>
    <name type="common">Green alga</name>
    <dbReference type="NCBI Taxonomy" id="554065"/>
    <lineage>
        <taxon>Eukaryota</taxon>
        <taxon>Viridiplantae</taxon>
        <taxon>Chlorophyta</taxon>
        <taxon>core chlorophytes</taxon>
        <taxon>Trebouxiophyceae</taxon>
        <taxon>Chlorellales</taxon>
        <taxon>Chlorellaceae</taxon>
        <taxon>Chlorella clade</taxon>
        <taxon>Chlorella</taxon>
    </lineage>
</organism>
<dbReference type="EMBL" id="GL433854">
    <property type="protein sequence ID" value="EFN52877.1"/>
    <property type="molecule type" value="Genomic_DNA"/>
</dbReference>
<dbReference type="PANTHER" id="PTHR31964">
    <property type="entry name" value="ADENINE NUCLEOTIDE ALPHA HYDROLASES-LIKE SUPERFAMILY PROTEIN"/>
    <property type="match status" value="1"/>
</dbReference>
<reference evidence="3 4" key="1">
    <citation type="journal article" date="2010" name="Plant Cell">
        <title>The Chlorella variabilis NC64A genome reveals adaptation to photosymbiosis, coevolution with viruses, and cryptic sex.</title>
        <authorList>
            <person name="Blanc G."/>
            <person name="Duncan G."/>
            <person name="Agarkova I."/>
            <person name="Borodovsky M."/>
            <person name="Gurnon J."/>
            <person name="Kuo A."/>
            <person name="Lindquist E."/>
            <person name="Lucas S."/>
            <person name="Pangilinan J."/>
            <person name="Polle J."/>
            <person name="Salamov A."/>
            <person name="Terry A."/>
            <person name="Yamada T."/>
            <person name="Dunigan D.D."/>
            <person name="Grigoriev I.V."/>
            <person name="Claverie J.M."/>
            <person name="Van Etten J.L."/>
        </authorList>
    </citation>
    <scope>NUCLEOTIDE SEQUENCE [LARGE SCALE GENOMIC DNA]</scope>
    <source>
        <strain evidence="3 4">NC64A</strain>
    </source>
</reference>
<feature type="region of interest" description="Disordered" evidence="1">
    <location>
        <begin position="1"/>
        <end position="77"/>
    </location>
</feature>
<accession>E1ZMX5</accession>
<dbReference type="GeneID" id="17352287"/>
<dbReference type="Pfam" id="PF00582">
    <property type="entry name" value="Usp"/>
    <property type="match status" value="2"/>
</dbReference>
<sequence>MAPTCYTLGGSRPEEQLRSQKQTARPPRCQPRRLERRRQPPSPSVPGAAGPRRQLRSPSRTASIASSGEPLNAGTPALSGRNILVAADNSEDSKYALQWTVQELYRPGDVITVAHCIPYLPLAGGMYAVPDGRLAMVDVDHLLAGEEQYLLAEQRALERTCADAFQQQQVAHVVDIMREDPMGSGDKGRIAAAMCRKAEDLQAAVLVIASQAKSGLSEFLLGSVAAHCVAHSHRPVLVLHAPKRKGPTQPGILGRLASATATALGGSAEPQHGAAALATEAHQPSGRNIVLAVDDSDESEKACSFALSNLYRPGDTFHMLRIIPTLPYRAALGGQLDNLVFYNTPEPLTDAFKSATQRYVKHRFEPKLQAAGVPFQVDIIVEPTDESVSGVGESICSKADELQAAAVVLGSHMHGGMLQFMLGSVASYVALHCRAPVAVLH</sequence>
<protein>
    <recommendedName>
        <fullName evidence="2">UspA domain-containing protein</fullName>
    </recommendedName>
</protein>
<dbReference type="InParanoid" id="E1ZMX5"/>
<dbReference type="InterPro" id="IPR006016">
    <property type="entry name" value="UspA"/>
</dbReference>
<feature type="compositionally biased region" description="Polar residues" evidence="1">
    <location>
        <begin position="56"/>
        <end position="66"/>
    </location>
</feature>
<name>E1ZMX5_CHLVA</name>
<dbReference type="SUPFAM" id="SSF52402">
    <property type="entry name" value="Adenine nucleotide alpha hydrolases-like"/>
    <property type="match status" value="2"/>
</dbReference>
<dbReference type="CDD" id="cd23659">
    <property type="entry name" value="USP_At3g01520-like"/>
    <property type="match status" value="2"/>
</dbReference>
<keyword evidence="4" id="KW-1185">Reference proteome</keyword>
<evidence type="ECO:0000259" key="2">
    <source>
        <dbReference type="Pfam" id="PF00582"/>
    </source>
</evidence>
<dbReference type="InterPro" id="IPR006015">
    <property type="entry name" value="Universal_stress_UspA"/>
</dbReference>
<dbReference type="Gene3D" id="3.40.50.620">
    <property type="entry name" value="HUPs"/>
    <property type="match status" value="2"/>
</dbReference>
<evidence type="ECO:0000313" key="3">
    <source>
        <dbReference type="EMBL" id="EFN52877.1"/>
    </source>
</evidence>
<dbReference type="Proteomes" id="UP000008141">
    <property type="component" value="Unassembled WGS sequence"/>
</dbReference>
<dbReference type="RefSeq" id="XP_005844979.1">
    <property type="nucleotide sequence ID" value="XM_005844917.1"/>
</dbReference>
<dbReference type="AlphaFoldDB" id="E1ZMX5"/>
<dbReference type="KEGG" id="cvr:CHLNCDRAFT_58746"/>
<dbReference type="InterPro" id="IPR014729">
    <property type="entry name" value="Rossmann-like_a/b/a_fold"/>
</dbReference>
<dbReference type="PANTHER" id="PTHR31964:SF113">
    <property type="entry name" value="USPA DOMAIN-CONTAINING PROTEIN"/>
    <property type="match status" value="1"/>
</dbReference>
<proteinExistence type="predicted"/>
<dbReference type="OMA" id="CLQHIFR"/>
<evidence type="ECO:0000256" key="1">
    <source>
        <dbReference type="SAM" id="MobiDB-lite"/>
    </source>
</evidence>
<dbReference type="eggNOG" id="ENOG502QQ9X">
    <property type="taxonomic scope" value="Eukaryota"/>
</dbReference>
<dbReference type="PRINTS" id="PR01438">
    <property type="entry name" value="UNVRSLSTRESS"/>
</dbReference>